<comment type="similarity">
    <text evidence="3">Belongs to the acyl carrier protein (ACP) family.</text>
</comment>
<proteinExistence type="inferred from homology"/>
<dbReference type="SUPFAM" id="SSF47336">
    <property type="entry name" value="ACP-like"/>
    <property type="match status" value="1"/>
</dbReference>
<comment type="caution">
    <text evidence="5">The sequence shown here is derived from an EMBL/GenBank/DDBJ whole genome shotgun (WGS) entry which is preliminary data.</text>
</comment>
<keyword evidence="3" id="KW-0275">Fatty acid biosynthesis</keyword>
<comment type="PTM">
    <text evidence="3">4'-phosphopantetheine is transferred from CoA to a specific serine of apo-ACP by AcpS. This modification is essential for activity because fatty acids are bound in thioester linkage to the sulfhydryl of the prosthetic group.</text>
</comment>
<keyword evidence="3" id="KW-0963">Cytoplasm</keyword>
<gene>
    <name evidence="3" type="primary">acpP</name>
    <name evidence="5" type="ORF">WMO66_01845</name>
</gene>
<dbReference type="Pfam" id="PF00550">
    <property type="entry name" value="PP-binding"/>
    <property type="match status" value="1"/>
</dbReference>
<evidence type="ECO:0000256" key="1">
    <source>
        <dbReference type="ARBA" id="ARBA00022450"/>
    </source>
</evidence>
<dbReference type="PROSITE" id="PS50075">
    <property type="entry name" value="CARRIER"/>
    <property type="match status" value="1"/>
</dbReference>
<comment type="subcellular location">
    <subcellularLocation>
        <location evidence="3">Cytoplasm</location>
    </subcellularLocation>
</comment>
<sequence>MVFETIREFLCEQLACDESRVTPDTVMLEDLEMEPSDLGDLMLSLEQEFGIEWTDDDLQGIRTVGDLTAFVENQE</sequence>
<dbReference type="Gene3D" id="1.10.1200.10">
    <property type="entry name" value="ACP-like"/>
    <property type="match status" value="1"/>
</dbReference>
<keyword evidence="3" id="KW-0276">Fatty acid metabolism</keyword>
<comment type="caution">
    <text evidence="3">Lacks conserved residue(s) required for the propagation of feature annotation.</text>
</comment>
<evidence type="ECO:0000256" key="2">
    <source>
        <dbReference type="ARBA" id="ARBA00022553"/>
    </source>
</evidence>
<dbReference type="EMBL" id="JBBMFF010000105">
    <property type="protein sequence ID" value="MEQ2510002.1"/>
    <property type="molecule type" value="Genomic_DNA"/>
</dbReference>
<keyword evidence="3" id="KW-0443">Lipid metabolism</keyword>
<name>A0ABV1G3T8_9FIRM</name>
<evidence type="ECO:0000256" key="3">
    <source>
        <dbReference type="HAMAP-Rule" id="MF_01217"/>
    </source>
</evidence>
<dbReference type="Proteomes" id="UP001491552">
    <property type="component" value="Unassembled WGS sequence"/>
</dbReference>
<keyword evidence="6" id="KW-1185">Reference proteome</keyword>
<comment type="pathway">
    <text evidence="3">Lipid metabolism; fatty acid biosynthesis.</text>
</comment>
<dbReference type="InterPro" id="IPR036736">
    <property type="entry name" value="ACP-like_sf"/>
</dbReference>
<evidence type="ECO:0000313" key="6">
    <source>
        <dbReference type="Proteomes" id="UP001491552"/>
    </source>
</evidence>
<comment type="function">
    <text evidence="3">Carrier of the growing fatty acid chain in fatty acid biosynthesis.</text>
</comment>
<dbReference type="InterPro" id="IPR009081">
    <property type="entry name" value="PP-bd_ACP"/>
</dbReference>
<protein>
    <recommendedName>
        <fullName evidence="3">Acyl carrier protein</fullName>
        <shortName evidence="3">ACP</shortName>
    </recommendedName>
</protein>
<evidence type="ECO:0000259" key="4">
    <source>
        <dbReference type="PROSITE" id="PS50075"/>
    </source>
</evidence>
<organism evidence="5 6">
    <name type="scientific">Faecousia intestinalis</name>
    <dbReference type="NCBI Taxonomy" id="3133167"/>
    <lineage>
        <taxon>Bacteria</taxon>
        <taxon>Bacillati</taxon>
        <taxon>Bacillota</taxon>
        <taxon>Clostridia</taxon>
        <taxon>Eubacteriales</taxon>
        <taxon>Oscillospiraceae</taxon>
        <taxon>Faecousia</taxon>
    </lineage>
</organism>
<keyword evidence="3" id="KW-0444">Lipid biosynthesis</keyword>
<keyword evidence="2 3" id="KW-0597">Phosphoprotein</keyword>
<accession>A0ABV1G3T8</accession>
<dbReference type="InterPro" id="IPR003231">
    <property type="entry name" value="ACP"/>
</dbReference>
<evidence type="ECO:0000313" key="5">
    <source>
        <dbReference type="EMBL" id="MEQ2510002.1"/>
    </source>
</evidence>
<keyword evidence="1 3" id="KW-0596">Phosphopantetheine</keyword>
<dbReference type="HAMAP" id="MF_01217">
    <property type="entry name" value="Acyl_carrier"/>
    <property type="match status" value="1"/>
</dbReference>
<reference evidence="5 6" key="1">
    <citation type="submission" date="2024-03" db="EMBL/GenBank/DDBJ databases">
        <title>Human intestinal bacterial collection.</title>
        <authorList>
            <person name="Pauvert C."/>
            <person name="Hitch T.C.A."/>
            <person name="Clavel T."/>
        </authorList>
    </citation>
    <scope>NUCLEOTIDE SEQUENCE [LARGE SCALE GENOMIC DNA]</scope>
    <source>
        <strain evidence="5 6">CLA-AA-H192</strain>
    </source>
</reference>
<feature type="domain" description="Carrier" evidence="4">
    <location>
        <begin position="1"/>
        <end position="75"/>
    </location>
</feature>
<dbReference type="RefSeq" id="WP_349134709.1">
    <property type="nucleotide sequence ID" value="NZ_JBBMFF010000105.1"/>
</dbReference>